<dbReference type="Proteomes" id="UP000186917">
    <property type="component" value="Unassembled WGS sequence"/>
</dbReference>
<dbReference type="InterPro" id="IPR015443">
    <property type="entry name" value="Aldose_1-epimerase"/>
</dbReference>
<evidence type="ECO:0000313" key="16">
    <source>
        <dbReference type="Proteomes" id="UP000186917"/>
    </source>
</evidence>
<comment type="cofactor">
    <cofactor evidence="2">
        <name>Ca(2+)</name>
        <dbReference type="ChEBI" id="CHEBI:29108"/>
    </cofactor>
</comment>
<sequence length="358" mass="38816">MNILTTPAENVPGNRIIAAGYINTQQLWICELYHAGIRVQICNYGATIMSVILPDRNGVPLNIVAGFSLPQHYLGVHPYFGSTVGRFANRIANARFEIDGKVYQLSANEPPNHLHGGVQGLDKKVWRIESRYADADRTAITLGYDSPDGEEGYPGNVNLSVTYTLTANKELQVSYTAVTDKSTILNLTNHSYFNLSGFSSDTIAGHTLQVLAEAYAAKEAGGIPTGEILPVAGTSLDFRQPRIIGEVLGDFPADRGLDHYWLLQGAAGELLPMATLADASSGICMQVHTNQPGCQIYTANFWDGTITGEQGVRYNKHGAIAIETQNIPDAPNHAHFPSALLEPGDVYSAVTSFRFSYL</sequence>
<evidence type="ECO:0000256" key="13">
    <source>
        <dbReference type="PIRSR" id="PIRSR005096-2"/>
    </source>
</evidence>
<comment type="similarity">
    <text evidence="4 11">Belongs to the aldose epimerase family.</text>
</comment>
<organism evidence="15 16">
    <name type="scientific">Filimonas lacunae</name>
    <dbReference type="NCBI Taxonomy" id="477680"/>
    <lineage>
        <taxon>Bacteria</taxon>
        <taxon>Pseudomonadati</taxon>
        <taxon>Bacteroidota</taxon>
        <taxon>Chitinophagia</taxon>
        <taxon>Chitinophagales</taxon>
        <taxon>Chitinophagaceae</taxon>
        <taxon>Filimonas</taxon>
    </lineage>
</organism>
<keyword evidence="8" id="KW-0106">Calcium</keyword>
<dbReference type="PANTHER" id="PTHR10091">
    <property type="entry name" value="ALDOSE-1-EPIMERASE"/>
    <property type="match status" value="1"/>
</dbReference>
<feature type="active site" description="Proton donor" evidence="12">
    <location>
        <position position="190"/>
    </location>
</feature>
<feature type="binding site" evidence="14">
    <location>
        <begin position="190"/>
        <end position="192"/>
    </location>
    <ligand>
        <name>beta-D-galactose</name>
        <dbReference type="ChEBI" id="CHEBI:27667"/>
    </ligand>
</feature>
<dbReference type="InterPro" id="IPR018052">
    <property type="entry name" value="Ald1_epimerase_CS"/>
</dbReference>
<dbReference type="InterPro" id="IPR047215">
    <property type="entry name" value="Galactose_mutarotase-like"/>
</dbReference>
<evidence type="ECO:0000256" key="5">
    <source>
        <dbReference type="ARBA" id="ARBA00011245"/>
    </source>
</evidence>
<evidence type="ECO:0000256" key="14">
    <source>
        <dbReference type="PIRSR" id="PIRSR005096-3"/>
    </source>
</evidence>
<reference evidence="16" key="1">
    <citation type="submission" date="2017-01" db="EMBL/GenBank/DDBJ databases">
        <authorList>
            <person name="Varghese N."/>
            <person name="Submissions S."/>
        </authorList>
    </citation>
    <scope>NUCLEOTIDE SEQUENCE [LARGE SCALE GENOMIC DNA]</scope>
    <source>
        <strain evidence="16">DSM 21054</strain>
    </source>
</reference>
<evidence type="ECO:0000256" key="9">
    <source>
        <dbReference type="ARBA" id="ARBA00023235"/>
    </source>
</evidence>
<feature type="binding site" evidence="14">
    <location>
        <begin position="89"/>
        <end position="90"/>
    </location>
    <ligand>
        <name>beta-D-galactose</name>
        <dbReference type="ChEBI" id="CHEBI:27667"/>
    </ligand>
</feature>
<dbReference type="CDD" id="cd09019">
    <property type="entry name" value="galactose_mutarotase_like"/>
    <property type="match status" value="1"/>
</dbReference>
<dbReference type="SUPFAM" id="SSF74650">
    <property type="entry name" value="Galactose mutarotase-like"/>
    <property type="match status" value="1"/>
</dbReference>
<dbReference type="GO" id="GO:0033499">
    <property type="term" value="P:galactose catabolic process via UDP-galactose, Leloir pathway"/>
    <property type="evidence" value="ECO:0007669"/>
    <property type="project" value="TreeGrafter"/>
</dbReference>
<dbReference type="EMBL" id="FTOR01000007">
    <property type="protein sequence ID" value="SIT27832.1"/>
    <property type="molecule type" value="Genomic_DNA"/>
</dbReference>
<evidence type="ECO:0000256" key="11">
    <source>
        <dbReference type="PIRNR" id="PIRNR005096"/>
    </source>
</evidence>
<dbReference type="GO" id="GO:0030246">
    <property type="term" value="F:carbohydrate binding"/>
    <property type="evidence" value="ECO:0007669"/>
    <property type="project" value="InterPro"/>
</dbReference>
<evidence type="ECO:0000256" key="7">
    <source>
        <dbReference type="ARBA" id="ARBA00014165"/>
    </source>
</evidence>
<dbReference type="UniPathway" id="UPA00242"/>
<keyword evidence="16" id="KW-1185">Reference proteome</keyword>
<dbReference type="RefSeq" id="WP_076380981.1">
    <property type="nucleotide sequence ID" value="NZ_AP017422.1"/>
</dbReference>
<dbReference type="STRING" id="477680.SAMN05421788_107328"/>
<comment type="pathway">
    <text evidence="3 11">Carbohydrate metabolism; hexose metabolism.</text>
</comment>
<dbReference type="PIRSF" id="PIRSF005096">
    <property type="entry name" value="GALM"/>
    <property type="match status" value="1"/>
</dbReference>
<dbReference type="Pfam" id="PF01263">
    <property type="entry name" value="Aldose_epim"/>
    <property type="match status" value="1"/>
</dbReference>
<dbReference type="PANTHER" id="PTHR10091:SF0">
    <property type="entry name" value="GALACTOSE MUTAROTASE"/>
    <property type="match status" value="1"/>
</dbReference>
<evidence type="ECO:0000256" key="8">
    <source>
        <dbReference type="ARBA" id="ARBA00022837"/>
    </source>
</evidence>
<keyword evidence="10 11" id="KW-0119">Carbohydrate metabolism</keyword>
<dbReference type="EC" id="5.1.3.3" evidence="6 11"/>
<dbReference type="InterPro" id="IPR011013">
    <property type="entry name" value="Gal_mutarotase_sf_dom"/>
</dbReference>
<evidence type="ECO:0000256" key="12">
    <source>
        <dbReference type="PIRSR" id="PIRSR005096-1"/>
    </source>
</evidence>
<evidence type="ECO:0000256" key="1">
    <source>
        <dbReference type="ARBA" id="ARBA00001614"/>
    </source>
</evidence>
<evidence type="ECO:0000256" key="2">
    <source>
        <dbReference type="ARBA" id="ARBA00001913"/>
    </source>
</evidence>
<dbReference type="Gene3D" id="2.70.98.10">
    <property type="match status" value="1"/>
</dbReference>
<protein>
    <recommendedName>
        <fullName evidence="7 11">Aldose 1-epimerase</fullName>
        <ecNumber evidence="6 11">5.1.3.3</ecNumber>
    </recommendedName>
</protein>
<evidence type="ECO:0000313" key="15">
    <source>
        <dbReference type="EMBL" id="SIT27832.1"/>
    </source>
</evidence>
<comment type="catalytic activity">
    <reaction evidence="1 11">
        <text>alpha-D-glucose = beta-D-glucose</text>
        <dbReference type="Rhea" id="RHEA:10264"/>
        <dbReference type="ChEBI" id="CHEBI:15903"/>
        <dbReference type="ChEBI" id="CHEBI:17925"/>
        <dbReference type="EC" id="5.1.3.3"/>
    </reaction>
</comment>
<keyword evidence="9 11" id="KW-0413">Isomerase</keyword>
<evidence type="ECO:0000256" key="10">
    <source>
        <dbReference type="ARBA" id="ARBA00023277"/>
    </source>
</evidence>
<name>A0A173MGX2_9BACT</name>
<dbReference type="AlphaFoldDB" id="A0A173MGX2"/>
<feature type="binding site" evidence="13">
    <location>
        <position position="258"/>
    </location>
    <ligand>
        <name>beta-D-galactose</name>
        <dbReference type="ChEBI" id="CHEBI:27667"/>
    </ligand>
</feature>
<evidence type="ECO:0000256" key="4">
    <source>
        <dbReference type="ARBA" id="ARBA00006206"/>
    </source>
</evidence>
<dbReference type="PROSITE" id="PS00545">
    <property type="entry name" value="ALDOSE_1_EPIMERASE"/>
    <property type="match status" value="1"/>
</dbReference>
<dbReference type="NCBIfam" id="NF008277">
    <property type="entry name" value="PRK11055.1"/>
    <property type="match status" value="1"/>
</dbReference>
<dbReference type="InterPro" id="IPR014718">
    <property type="entry name" value="GH-type_carb-bd"/>
</dbReference>
<comment type="subunit">
    <text evidence="5">Monomer.</text>
</comment>
<dbReference type="KEGG" id="fln:FLA_2687"/>
<dbReference type="OrthoDB" id="9779408at2"/>
<gene>
    <name evidence="15" type="ORF">SAMN05421788_107328</name>
</gene>
<accession>A0A173MGX2</accession>
<feature type="active site" description="Proton acceptor" evidence="12">
    <location>
        <position position="323"/>
    </location>
</feature>
<dbReference type="GO" id="GO:0004034">
    <property type="term" value="F:aldose 1-epimerase activity"/>
    <property type="evidence" value="ECO:0007669"/>
    <property type="project" value="UniProtKB-EC"/>
</dbReference>
<evidence type="ECO:0000256" key="6">
    <source>
        <dbReference type="ARBA" id="ARBA00013185"/>
    </source>
</evidence>
<evidence type="ECO:0000256" key="3">
    <source>
        <dbReference type="ARBA" id="ARBA00005028"/>
    </source>
</evidence>
<proteinExistence type="inferred from homology"/>
<dbReference type="InterPro" id="IPR008183">
    <property type="entry name" value="Aldose_1/G6P_1-epimerase"/>
</dbReference>
<dbReference type="GO" id="GO:0006006">
    <property type="term" value="P:glucose metabolic process"/>
    <property type="evidence" value="ECO:0007669"/>
    <property type="project" value="TreeGrafter"/>
</dbReference>